<feature type="compositionally biased region" description="Basic and acidic residues" evidence="1">
    <location>
        <begin position="102"/>
        <end position="113"/>
    </location>
</feature>
<feature type="region of interest" description="Disordered" evidence="1">
    <location>
        <begin position="53"/>
        <end position="121"/>
    </location>
</feature>
<accession>A0A8D8CKJ5</accession>
<protein>
    <submittedName>
        <fullName evidence="2">(northern house mosquito) hypothetical protein</fullName>
    </submittedName>
</protein>
<evidence type="ECO:0000313" key="2">
    <source>
        <dbReference type="EMBL" id="CAG6492276.1"/>
    </source>
</evidence>
<organism evidence="2">
    <name type="scientific">Culex pipiens</name>
    <name type="common">House mosquito</name>
    <dbReference type="NCBI Taxonomy" id="7175"/>
    <lineage>
        <taxon>Eukaryota</taxon>
        <taxon>Metazoa</taxon>
        <taxon>Ecdysozoa</taxon>
        <taxon>Arthropoda</taxon>
        <taxon>Hexapoda</taxon>
        <taxon>Insecta</taxon>
        <taxon>Pterygota</taxon>
        <taxon>Neoptera</taxon>
        <taxon>Endopterygota</taxon>
        <taxon>Diptera</taxon>
        <taxon>Nematocera</taxon>
        <taxon>Culicoidea</taxon>
        <taxon>Culicidae</taxon>
        <taxon>Culicinae</taxon>
        <taxon>Culicini</taxon>
        <taxon>Culex</taxon>
        <taxon>Culex</taxon>
    </lineage>
</organism>
<proteinExistence type="predicted"/>
<sequence>MAAPLNASCTFSPFANARTAGGLATVLKNALASGGAEFAGVATEKRIAESRITAPTAKVSTGPRVRTAQNDEGDKGSWIPCGRSRSDTRKRKKQLSLKRQMGLRDWKRKETKATFRTPPCK</sequence>
<evidence type="ECO:0000256" key="1">
    <source>
        <dbReference type="SAM" id="MobiDB-lite"/>
    </source>
</evidence>
<name>A0A8D8CKJ5_CULPI</name>
<dbReference type="EMBL" id="HBUE01120539">
    <property type="protein sequence ID" value="CAG6492276.1"/>
    <property type="molecule type" value="Transcribed_RNA"/>
</dbReference>
<reference evidence="2" key="1">
    <citation type="submission" date="2021-05" db="EMBL/GenBank/DDBJ databases">
        <authorList>
            <person name="Alioto T."/>
            <person name="Alioto T."/>
            <person name="Gomez Garrido J."/>
        </authorList>
    </citation>
    <scope>NUCLEOTIDE SEQUENCE</scope>
</reference>
<dbReference type="AlphaFoldDB" id="A0A8D8CKJ5"/>